<feature type="region of interest" description="Disordered" evidence="7">
    <location>
        <begin position="368"/>
        <end position="557"/>
    </location>
</feature>
<keyword evidence="6" id="KW-0539">Nucleus</keyword>
<dbReference type="GO" id="GO:0006397">
    <property type="term" value="P:mRNA processing"/>
    <property type="evidence" value="ECO:0007669"/>
    <property type="project" value="UniProtKB-KW"/>
</dbReference>
<feature type="compositionally biased region" description="Basic residues" evidence="7">
    <location>
        <begin position="214"/>
        <end position="234"/>
    </location>
</feature>
<sequence>MYNGIGLQTPRGSGTNGHVQRNWAIIRKTKDKCEYKADERLDQLNKPPNQEILDHVRKRKVEVKCAEFADILEDQGSTSDEIKTKVAAYRELLMENDTYSPIPTDEFGRTNVRETHQVAEAQQEKNAKLRKAFGISEFFIEGSSLDRERHAREAEARAAATQIYELVPSPSTDPVSGAAAVVSEKKITHKRSASSSKKKKGKKHKKDRSESPKISKKKDKSKKKKKEKEKKHKKAEVTSSESNSSDDSDNSSSSEAESKKKKKKRKKKSRNDNEKDKPEKKKAATKRKSQYSESSSNFSSERIKKTSTQAKLLDKMNIDTTLRESRQTYSLKLKQVRSHVKTPSPTKPKESSAKQIVFDIKGKSQYEELTQQYTTGPQAPLKQNDRRSMSRNRDDRGRSPRKYSKSRRSLLPSPRRKRISKSPRRVSRYTVSRSRSRSRCNRYRGGSRRRHSPLRRNRSCSRKRSPKRSRNYSARSRNRRNSRSRTRSRSRRSSLSYSPVRRNPDRYKDLLDDKKQYRKSEVTKLKSRSVSRGKKTPIIPPRVSLRSSSEEETEILDDYPKQQEDEVRQNEINTLKRLQSGLAAKARETLGKKIICPIIMKTEKKDECILDIALPVELPKTTIINDQSMKLQEKPESKSPIDLNPLKSVESSRSPSPALPLTREEAMYPSSIKPAKIVVSPIETATSEERTIKLRSPMESPPFFLNELNNSSSRSPSPTAIRKKNPINKNTFYPRSASRSYSRSVSQETTELRLSRNQDSSKDKTSGFRSQDKKSESPMLLSRSPSRTKESLRSRNSRSSKSSSQSKCSISRSRSRSKRPNSCSPNKLRSRSSTRSVSQSHSPSKKSYTHSRSVSRTSRDNQKRSPSRSSSNSSRRGSFSSSSRSSTSGSSRSSRSTSSSSESNRSRSPSIPRRHGSPSFLDRRRITSRDKSKDKHRR</sequence>
<feature type="compositionally biased region" description="Basic residues" evidence="7">
    <location>
        <begin position="399"/>
        <end position="427"/>
    </location>
</feature>
<dbReference type="InterPro" id="IPR051372">
    <property type="entry name" value="CWC21"/>
</dbReference>
<keyword evidence="4" id="KW-0747">Spliceosome</keyword>
<feature type="compositionally biased region" description="Low complexity" evidence="7">
    <location>
        <begin position="291"/>
        <end position="300"/>
    </location>
</feature>
<accession>A0AA39C9L4</accession>
<evidence type="ECO:0000313" key="10">
    <source>
        <dbReference type="Proteomes" id="UP001168990"/>
    </source>
</evidence>
<dbReference type="GO" id="GO:0005681">
    <property type="term" value="C:spliceosomal complex"/>
    <property type="evidence" value="ECO:0007669"/>
    <property type="project" value="UniProtKB-KW"/>
</dbReference>
<feature type="compositionally biased region" description="Basic residues" evidence="7">
    <location>
        <begin position="259"/>
        <end position="269"/>
    </location>
</feature>
<dbReference type="CDD" id="cd21373">
    <property type="entry name" value="cwf21_SRRM2-like"/>
    <property type="match status" value="1"/>
</dbReference>
<keyword evidence="3" id="KW-0507">mRNA processing</keyword>
<evidence type="ECO:0000259" key="8">
    <source>
        <dbReference type="SMART" id="SM01115"/>
    </source>
</evidence>
<evidence type="ECO:0000256" key="1">
    <source>
        <dbReference type="ARBA" id="ARBA00004123"/>
    </source>
</evidence>
<dbReference type="Gene3D" id="6.10.140.420">
    <property type="match status" value="1"/>
</dbReference>
<feature type="region of interest" description="Disordered" evidence="7">
    <location>
        <begin position="168"/>
        <end position="355"/>
    </location>
</feature>
<feature type="compositionally biased region" description="Low complexity" evidence="7">
    <location>
        <begin position="831"/>
        <end position="842"/>
    </location>
</feature>
<evidence type="ECO:0000256" key="7">
    <source>
        <dbReference type="SAM" id="MobiDB-lite"/>
    </source>
</evidence>
<proteinExistence type="inferred from homology"/>
<dbReference type="EMBL" id="JAQQBS010001423">
    <property type="protein sequence ID" value="KAK0160431.1"/>
    <property type="molecule type" value="Genomic_DNA"/>
</dbReference>
<name>A0AA39C9L4_9HYME</name>
<comment type="subcellular location">
    <subcellularLocation>
        <location evidence="1">Nucleus</location>
    </subcellularLocation>
</comment>
<reference evidence="9" key="1">
    <citation type="journal article" date="2023" name="bioRxiv">
        <title>Scaffold-level genome assemblies of two parasitoid biocontrol wasps reveal the parthenogenesis mechanism and an associated novel virus.</title>
        <authorList>
            <person name="Inwood S."/>
            <person name="Skelly J."/>
            <person name="Guhlin J."/>
            <person name="Harrop T."/>
            <person name="Goldson S."/>
            <person name="Dearden P."/>
        </authorList>
    </citation>
    <scope>NUCLEOTIDE SEQUENCE</scope>
    <source>
        <strain evidence="9">Irish</strain>
        <tissue evidence="9">Whole body</tissue>
    </source>
</reference>
<reference evidence="9" key="2">
    <citation type="submission" date="2023-03" db="EMBL/GenBank/DDBJ databases">
        <authorList>
            <person name="Inwood S.N."/>
            <person name="Skelly J.G."/>
            <person name="Guhlin J."/>
            <person name="Harrop T.W.R."/>
            <person name="Goldson S.G."/>
            <person name="Dearden P.K."/>
        </authorList>
    </citation>
    <scope>NUCLEOTIDE SEQUENCE</scope>
    <source>
        <strain evidence="9">Irish</strain>
        <tissue evidence="9">Whole body</tissue>
    </source>
</reference>
<feature type="compositionally biased region" description="Basic residues" evidence="7">
    <location>
        <begin position="434"/>
        <end position="492"/>
    </location>
</feature>
<feature type="region of interest" description="Disordered" evidence="7">
    <location>
        <begin position="684"/>
        <end position="938"/>
    </location>
</feature>
<feature type="compositionally biased region" description="Low complexity" evidence="7">
    <location>
        <begin position="797"/>
        <end position="812"/>
    </location>
</feature>
<feature type="compositionally biased region" description="Basic residues" evidence="7">
    <location>
        <begin position="187"/>
        <end position="206"/>
    </location>
</feature>
<gene>
    <name evidence="9" type="ORF">PV328_007842</name>
</gene>
<comment type="caution">
    <text evidence="9">The sequence shown here is derived from an EMBL/GenBank/DDBJ whole genome shotgun (WGS) entry which is preliminary data.</text>
</comment>
<dbReference type="GO" id="GO:0008380">
    <property type="term" value="P:RNA splicing"/>
    <property type="evidence" value="ECO:0007669"/>
    <property type="project" value="UniProtKB-KW"/>
</dbReference>
<evidence type="ECO:0000256" key="4">
    <source>
        <dbReference type="ARBA" id="ARBA00022728"/>
    </source>
</evidence>
<dbReference type="PANTHER" id="PTHR36562">
    <property type="entry name" value="SERINE/ARGININE REPETITIVE MATRIX 2"/>
    <property type="match status" value="1"/>
</dbReference>
<feature type="compositionally biased region" description="Basic and acidic residues" evidence="7">
    <location>
        <begin position="312"/>
        <end position="326"/>
    </location>
</feature>
<feature type="compositionally biased region" description="Basic and acidic residues" evidence="7">
    <location>
        <begin position="270"/>
        <end position="282"/>
    </location>
</feature>
<evidence type="ECO:0000256" key="6">
    <source>
        <dbReference type="ARBA" id="ARBA00023242"/>
    </source>
</evidence>
<feature type="compositionally biased region" description="Basic residues" evidence="7">
    <location>
        <begin position="525"/>
        <end position="535"/>
    </location>
</feature>
<dbReference type="PANTHER" id="PTHR36562:SF5">
    <property type="entry name" value="SERINE_ARGININE REPETITIVE MATRIX 2"/>
    <property type="match status" value="1"/>
</dbReference>
<dbReference type="Pfam" id="PF08312">
    <property type="entry name" value="cwf21"/>
    <property type="match status" value="1"/>
</dbReference>
<feature type="compositionally biased region" description="Low complexity" evidence="7">
    <location>
        <begin position="735"/>
        <end position="746"/>
    </location>
</feature>
<feature type="compositionally biased region" description="Polar residues" evidence="7">
    <location>
        <begin position="707"/>
        <end position="718"/>
    </location>
</feature>
<keyword evidence="5" id="KW-0508">mRNA splicing</keyword>
<evidence type="ECO:0000256" key="5">
    <source>
        <dbReference type="ARBA" id="ARBA00023187"/>
    </source>
</evidence>
<dbReference type="AlphaFoldDB" id="A0AA39C9L4"/>
<feature type="compositionally biased region" description="Basic and acidic residues" evidence="7">
    <location>
        <begin position="502"/>
        <end position="524"/>
    </location>
</feature>
<feature type="compositionally biased region" description="Polar residues" evidence="7">
    <location>
        <begin position="368"/>
        <end position="377"/>
    </location>
</feature>
<organism evidence="9 10">
    <name type="scientific">Microctonus aethiopoides</name>
    <dbReference type="NCBI Taxonomy" id="144406"/>
    <lineage>
        <taxon>Eukaryota</taxon>
        <taxon>Metazoa</taxon>
        <taxon>Ecdysozoa</taxon>
        <taxon>Arthropoda</taxon>
        <taxon>Hexapoda</taxon>
        <taxon>Insecta</taxon>
        <taxon>Pterygota</taxon>
        <taxon>Neoptera</taxon>
        <taxon>Endopterygota</taxon>
        <taxon>Hymenoptera</taxon>
        <taxon>Apocrita</taxon>
        <taxon>Ichneumonoidea</taxon>
        <taxon>Braconidae</taxon>
        <taxon>Euphorinae</taxon>
        <taxon>Microctonus</taxon>
    </lineage>
</organism>
<evidence type="ECO:0000256" key="2">
    <source>
        <dbReference type="ARBA" id="ARBA00005954"/>
    </source>
</evidence>
<dbReference type="InterPro" id="IPR013170">
    <property type="entry name" value="mRNA_splic_Cwf21_dom"/>
</dbReference>
<comment type="similarity">
    <text evidence="2">Belongs to the CWC21 family.</text>
</comment>
<feature type="compositionally biased region" description="Basic and acidic residues" evidence="7">
    <location>
        <begin position="750"/>
        <end position="776"/>
    </location>
</feature>
<protein>
    <recommendedName>
        <fullName evidence="8">CWF21 domain-containing protein</fullName>
    </recommendedName>
</protein>
<evidence type="ECO:0000313" key="9">
    <source>
        <dbReference type="EMBL" id="KAK0160431.1"/>
    </source>
</evidence>
<feature type="compositionally biased region" description="Low complexity" evidence="7">
    <location>
        <begin position="867"/>
        <end position="911"/>
    </location>
</feature>
<feature type="compositionally biased region" description="Basic and acidic residues" evidence="7">
    <location>
        <begin position="383"/>
        <end position="398"/>
    </location>
</feature>
<dbReference type="Proteomes" id="UP001168990">
    <property type="component" value="Unassembled WGS sequence"/>
</dbReference>
<feature type="region of interest" description="Disordered" evidence="7">
    <location>
        <begin position="627"/>
        <end position="667"/>
    </location>
</feature>
<evidence type="ECO:0000256" key="3">
    <source>
        <dbReference type="ARBA" id="ARBA00022664"/>
    </source>
</evidence>
<keyword evidence="10" id="KW-1185">Reference proteome</keyword>
<feature type="domain" description="CWF21" evidence="8">
    <location>
        <begin position="53"/>
        <end position="98"/>
    </location>
</feature>
<dbReference type="SMART" id="SM01115">
    <property type="entry name" value="cwf21"/>
    <property type="match status" value="1"/>
</dbReference>
<feature type="compositionally biased region" description="Basic and acidic residues" evidence="7">
    <location>
        <begin position="921"/>
        <end position="938"/>
    </location>
</feature>